<reference evidence="1 2" key="1">
    <citation type="submission" date="2019-12" db="EMBL/GenBank/DDBJ databases">
        <title>Deinococcus sp. HMF7620 Genome sequencing and assembly.</title>
        <authorList>
            <person name="Kang H."/>
            <person name="Kim H."/>
            <person name="Joh K."/>
        </authorList>
    </citation>
    <scope>NUCLEOTIDE SEQUENCE [LARGE SCALE GENOMIC DNA]</scope>
    <source>
        <strain evidence="1 2">HMF7620</strain>
    </source>
</reference>
<comment type="caution">
    <text evidence="1">The sequence shown here is derived from an EMBL/GenBank/DDBJ whole genome shotgun (WGS) entry which is preliminary data.</text>
</comment>
<name>A0A7C9HUI2_9DEIO</name>
<protein>
    <submittedName>
        <fullName evidence="1">Uncharacterized protein</fullName>
    </submittedName>
</protein>
<gene>
    <name evidence="1" type="ORF">GO986_21995</name>
</gene>
<evidence type="ECO:0000313" key="1">
    <source>
        <dbReference type="EMBL" id="MVN89409.1"/>
    </source>
</evidence>
<evidence type="ECO:0000313" key="2">
    <source>
        <dbReference type="Proteomes" id="UP000483286"/>
    </source>
</evidence>
<dbReference type="RefSeq" id="WP_157461667.1">
    <property type="nucleotide sequence ID" value="NZ_WQLB01000060.1"/>
</dbReference>
<accession>A0A7C9HUI2</accession>
<dbReference type="AlphaFoldDB" id="A0A7C9HUI2"/>
<dbReference type="EMBL" id="WQLB01000060">
    <property type="protein sequence ID" value="MVN89409.1"/>
    <property type="molecule type" value="Genomic_DNA"/>
</dbReference>
<dbReference type="Proteomes" id="UP000483286">
    <property type="component" value="Unassembled WGS sequence"/>
</dbReference>
<keyword evidence="2" id="KW-1185">Reference proteome</keyword>
<sequence>MFEAEEVMEVLEINGGLTTVLLPEESQEIWPLVHLPAGVRPGDWVGCTVTAAGVQMVRLPRPAGVVA</sequence>
<organism evidence="1 2">
    <name type="scientific">Deinococcus arboris</name>
    <dbReference type="NCBI Taxonomy" id="2682977"/>
    <lineage>
        <taxon>Bacteria</taxon>
        <taxon>Thermotogati</taxon>
        <taxon>Deinococcota</taxon>
        <taxon>Deinococci</taxon>
        <taxon>Deinococcales</taxon>
        <taxon>Deinococcaceae</taxon>
        <taxon>Deinococcus</taxon>
    </lineage>
</organism>
<proteinExistence type="predicted"/>